<gene>
    <name evidence="1" type="ORF">WJX81_000896</name>
</gene>
<name>A0AAW1QDB2_9CHLO</name>
<dbReference type="EMBL" id="JALJOU010000122">
    <property type="protein sequence ID" value="KAK9819364.1"/>
    <property type="molecule type" value="Genomic_DNA"/>
</dbReference>
<protein>
    <submittedName>
        <fullName evidence="1">Uncharacterized protein</fullName>
    </submittedName>
</protein>
<dbReference type="Proteomes" id="UP001445335">
    <property type="component" value="Unassembled WGS sequence"/>
</dbReference>
<sequence length="11" mass="1501">MLQSRKKYNFW</sequence>
<proteinExistence type="predicted"/>
<reference evidence="1 2" key="1">
    <citation type="journal article" date="2024" name="Nat. Commun.">
        <title>Phylogenomics reveals the evolutionary origins of lichenization in chlorophyte algae.</title>
        <authorList>
            <person name="Puginier C."/>
            <person name="Libourel C."/>
            <person name="Otte J."/>
            <person name="Skaloud P."/>
            <person name="Haon M."/>
            <person name="Grisel S."/>
            <person name="Petersen M."/>
            <person name="Berrin J.G."/>
            <person name="Delaux P.M."/>
            <person name="Dal Grande F."/>
            <person name="Keller J."/>
        </authorList>
    </citation>
    <scope>NUCLEOTIDE SEQUENCE [LARGE SCALE GENOMIC DNA]</scope>
    <source>
        <strain evidence="1 2">SAG 245.80</strain>
    </source>
</reference>
<organism evidence="1 2">
    <name type="scientific">Elliptochloris bilobata</name>
    <dbReference type="NCBI Taxonomy" id="381761"/>
    <lineage>
        <taxon>Eukaryota</taxon>
        <taxon>Viridiplantae</taxon>
        <taxon>Chlorophyta</taxon>
        <taxon>core chlorophytes</taxon>
        <taxon>Trebouxiophyceae</taxon>
        <taxon>Trebouxiophyceae incertae sedis</taxon>
        <taxon>Elliptochloris clade</taxon>
        <taxon>Elliptochloris</taxon>
    </lineage>
</organism>
<comment type="caution">
    <text evidence="1">The sequence shown here is derived from an EMBL/GenBank/DDBJ whole genome shotgun (WGS) entry which is preliminary data.</text>
</comment>
<evidence type="ECO:0000313" key="2">
    <source>
        <dbReference type="Proteomes" id="UP001445335"/>
    </source>
</evidence>
<accession>A0AAW1QDB2</accession>
<evidence type="ECO:0000313" key="1">
    <source>
        <dbReference type="EMBL" id="KAK9819364.1"/>
    </source>
</evidence>
<keyword evidence="2" id="KW-1185">Reference proteome</keyword>